<gene>
    <name evidence="3" type="ORF">H8717_04455</name>
</gene>
<name>A0ABR7NGY5_9FIRM</name>
<evidence type="ECO:0000313" key="4">
    <source>
        <dbReference type="Proteomes" id="UP000658131"/>
    </source>
</evidence>
<dbReference type="EMBL" id="JACRTB010000006">
    <property type="protein sequence ID" value="MBC8575664.1"/>
    <property type="molecule type" value="Genomic_DNA"/>
</dbReference>
<protein>
    <submittedName>
        <fullName evidence="3">Uncharacterized protein</fullName>
    </submittedName>
</protein>
<accession>A0ABR7NGY5</accession>
<sequence length="308" mass="33509">MRRPGVVVGAVFLLALLFSLGASAADPARIGQTEAFVELPEDRPRRVQLEDGRLRMVSVPGTVFYFPIVNAQRAEDLSGVRAAVSWNKGEELAARPRIEYRQMYDEAGGALGYRYVVVLAPADASASGTMQGEVRVARRQSGEAPSVPFTVSLQSKEQEGVDNLFRCNSRDIWIDFSGSAEWATLDFYDGARFVVSTAGQPPLNVGCSVEPLTDFVERYPDARLRFFCWPAAPIFNHTGTLTLFAGEEEHLYRIVPGGLIDCTGSYSAEKGGFVLQTRTLGEFVISSAPLDPQAPHPAPDNPPVGARP</sequence>
<keyword evidence="4" id="KW-1185">Reference proteome</keyword>
<evidence type="ECO:0000256" key="1">
    <source>
        <dbReference type="SAM" id="MobiDB-lite"/>
    </source>
</evidence>
<feature type="region of interest" description="Disordered" evidence="1">
    <location>
        <begin position="288"/>
        <end position="308"/>
    </location>
</feature>
<dbReference type="RefSeq" id="WP_262399287.1">
    <property type="nucleotide sequence ID" value="NZ_JACRTB010000006.1"/>
</dbReference>
<evidence type="ECO:0000313" key="3">
    <source>
        <dbReference type="EMBL" id="MBC8575664.1"/>
    </source>
</evidence>
<feature type="compositionally biased region" description="Pro residues" evidence="1">
    <location>
        <begin position="292"/>
        <end position="302"/>
    </location>
</feature>
<dbReference type="Proteomes" id="UP000658131">
    <property type="component" value="Unassembled WGS sequence"/>
</dbReference>
<reference evidence="3 4" key="1">
    <citation type="submission" date="2020-08" db="EMBL/GenBank/DDBJ databases">
        <title>Genome public.</title>
        <authorList>
            <person name="Liu C."/>
            <person name="Sun Q."/>
        </authorList>
    </citation>
    <scope>NUCLEOTIDE SEQUENCE [LARGE SCALE GENOMIC DNA]</scope>
    <source>
        <strain evidence="3 4">BX1</strain>
    </source>
</reference>
<proteinExistence type="predicted"/>
<evidence type="ECO:0000256" key="2">
    <source>
        <dbReference type="SAM" id="SignalP"/>
    </source>
</evidence>
<feature type="chain" id="PRO_5047366215" evidence="2">
    <location>
        <begin position="25"/>
        <end position="308"/>
    </location>
</feature>
<feature type="signal peptide" evidence="2">
    <location>
        <begin position="1"/>
        <end position="24"/>
    </location>
</feature>
<organism evidence="3 4">
    <name type="scientific">Yanshouia hominis</name>
    <dbReference type="NCBI Taxonomy" id="2763673"/>
    <lineage>
        <taxon>Bacteria</taxon>
        <taxon>Bacillati</taxon>
        <taxon>Bacillota</taxon>
        <taxon>Clostridia</taxon>
        <taxon>Eubacteriales</taxon>
        <taxon>Oscillospiraceae</taxon>
        <taxon>Yanshouia</taxon>
    </lineage>
</organism>
<keyword evidence="2" id="KW-0732">Signal</keyword>
<comment type="caution">
    <text evidence="3">The sequence shown here is derived from an EMBL/GenBank/DDBJ whole genome shotgun (WGS) entry which is preliminary data.</text>
</comment>